<dbReference type="Proteomes" id="UP000315389">
    <property type="component" value="Unassembled WGS sequence"/>
</dbReference>
<evidence type="ECO:0000313" key="1">
    <source>
        <dbReference type="EMBL" id="TQL57356.1"/>
    </source>
</evidence>
<dbReference type="OrthoDB" id="3894953at2"/>
<evidence type="ECO:0000313" key="2">
    <source>
        <dbReference type="Proteomes" id="UP000315389"/>
    </source>
</evidence>
<sequence length="681" mass="70611">MTAQPIAEVTLDNGATVDAFEPSAWDVSRSVAAWGLPGQALVPTGVGTGSGSCTIEDLAAPGLWGMSWLVRPGVAVKVQGSHDTFGLVSDARWPLLSGVVRSLSADGIDSRVRTLAIEDETTALNRPALVREAFVAGPAGSVIDAAYLVDQAVRSAGYRQAPPTLGSTLLSLPMAGCAAPEVGTSDAGTTAATWTTVAGRIAVSGFPENAYTFAGPNPTSVPLRLSVIAAGQCQFGLYAYTSTVPTTPTVILRRGYAGDTWQASRDGGSTWQIIDGVADGGLTEILITWVSSTQIQVKSRSYGNYSEVQSAPEWGTTWTLTGAAVTGNAWRKATASGTFSGLQIFTGDNINTWTPPTAIIEASGVGLSAALIPKDIKAWDLAQQVTKASAAALWRDERGRVRFRPRSSITSQASSETVNAMTDLGELSWSASVEDHADRLEVTYTPPVTATVANGSLPVWEATEVIVVPAGGTVVIEEALEVAAKSLAAWAMAPITPGSTIPSTGSVWGASDAPKGGTRVSSGITVTSTLISPQRLRVTIVSTRGTPTYMCDINGSPVLIQRANQTIAAGDSATYSLGATAIDAQVPASIDGGLFIQSASAATTFGADIWAALQAGVNRPVFQGLEVWPHAGRTLLSIITITDKATPNTAYICLIIGIRNSGSAGVWQQYLDLAVLATQTI</sequence>
<dbReference type="EMBL" id="VFOS01000004">
    <property type="protein sequence ID" value="TQL57356.1"/>
    <property type="molecule type" value="Genomic_DNA"/>
</dbReference>
<gene>
    <name evidence="1" type="ORF">FB461_2088</name>
</gene>
<protein>
    <submittedName>
        <fullName evidence="1">Uncharacterized protein</fullName>
    </submittedName>
</protein>
<dbReference type="AlphaFoldDB" id="A0A542ZAK2"/>
<accession>A0A542ZAK2</accession>
<proteinExistence type="predicted"/>
<dbReference type="RefSeq" id="WP_142121798.1">
    <property type="nucleotide sequence ID" value="NZ_BAAASV010000002.1"/>
</dbReference>
<keyword evidence="2" id="KW-1185">Reference proteome</keyword>
<organism evidence="1 2">
    <name type="scientific">Rarobacter faecitabidus</name>
    <dbReference type="NCBI Taxonomy" id="13243"/>
    <lineage>
        <taxon>Bacteria</taxon>
        <taxon>Bacillati</taxon>
        <taxon>Actinomycetota</taxon>
        <taxon>Actinomycetes</taxon>
        <taxon>Micrococcales</taxon>
        <taxon>Rarobacteraceae</taxon>
        <taxon>Rarobacter</taxon>
    </lineage>
</organism>
<comment type="caution">
    <text evidence="1">The sequence shown here is derived from an EMBL/GenBank/DDBJ whole genome shotgun (WGS) entry which is preliminary data.</text>
</comment>
<name>A0A542ZAK2_RARFA</name>
<reference evidence="1 2" key="1">
    <citation type="submission" date="2019-06" db="EMBL/GenBank/DDBJ databases">
        <title>Sequencing the genomes of 1000 actinobacteria strains.</title>
        <authorList>
            <person name="Klenk H.-P."/>
        </authorList>
    </citation>
    <scope>NUCLEOTIDE SEQUENCE [LARGE SCALE GENOMIC DNA]</scope>
    <source>
        <strain evidence="1 2">DSM 4813</strain>
    </source>
</reference>